<evidence type="ECO:0000313" key="2">
    <source>
        <dbReference type="EMBL" id="CAG9815306.1"/>
    </source>
</evidence>
<evidence type="ECO:0000256" key="1">
    <source>
        <dbReference type="SAM" id="MobiDB-lite"/>
    </source>
</evidence>
<reference evidence="2" key="1">
    <citation type="submission" date="2022-01" db="EMBL/GenBank/DDBJ databases">
        <authorList>
            <person name="King R."/>
        </authorList>
    </citation>
    <scope>NUCLEOTIDE SEQUENCE</scope>
</reference>
<dbReference type="EMBL" id="OU896718">
    <property type="protein sequence ID" value="CAG9815306.1"/>
    <property type="molecule type" value="Genomic_DNA"/>
</dbReference>
<proteinExistence type="predicted"/>
<name>A0A9N9SDA3_PHACE</name>
<keyword evidence="3" id="KW-1185">Reference proteome</keyword>
<feature type="region of interest" description="Disordered" evidence="1">
    <location>
        <begin position="1"/>
        <end position="47"/>
    </location>
</feature>
<feature type="compositionally biased region" description="Polar residues" evidence="1">
    <location>
        <begin position="1"/>
        <end position="27"/>
    </location>
</feature>
<reference evidence="2" key="2">
    <citation type="submission" date="2022-10" db="EMBL/GenBank/DDBJ databases">
        <authorList>
            <consortium name="ENA_rothamsted_submissions"/>
            <consortium name="culmorum"/>
            <person name="King R."/>
        </authorList>
    </citation>
    <scope>NUCLEOTIDE SEQUENCE</scope>
</reference>
<evidence type="ECO:0008006" key="4">
    <source>
        <dbReference type="Google" id="ProtNLM"/>
    </source>
</evidence>
<organism evidence="2 3">
    <name type="scientific">Phaedon cochleariae</name>
    <name type="common">Mustard beetle</name>
    <dbReference type="NCBI Taxonomy" id="80249"/>
    <lineage>
        <taxon>Eukaryota</taxon>
        <taxon>Metazoa</taxon>
        <taxon>Ecdysozoa</taxon>
        <taxon>Arthropoda</taxon>
        <taxon>Hexapoda</taxon>
        <taxon>Insecta</taxon>
        <taxon>Pterygota</taxon>
        <taxon>Neoptera</taxon>
        <taxon>Endopterygota</taxon>
        <taxon>Coleoptera</taxon>
        <taxon>Polyphaga</taxon>
        <taxon>Cucujiformia</taxon>
        <taxon>Chrysomeloidea</taxon>
        <taxon>Chrysomelidae</taxon>
        <taxon>Chrysomelinae</taxon>
        <taxon>Chrysomelini</taxon>
        <taxon>Phaedon</taxon>
    </lineage>
</organism>
<protein>
    <recommendedName>
        <fullName evidence="4">PHD-type domain-containing protein</fullName>
    </recommendedName>
</protein>
<dbReference type="OrthoDB" id="6763860at2759"/>
<dbReference type="Proteomes" id="UP001153737">
    <property type="component" value="Chromosome 12"/>
</dbReference>
<evidence type="ECO:0000313" key="3">
    <source>
        <dbReference type="Proteomes" id="UP001153737"/>
    </source>
</evidence>
<accession>A0A9N9SDA3</accession>
<dbReference type="SUPFAM" id="SSF57903">
    <property type="entry name" value="FYVE/PHD zinc finger"/>
    <property type="match status" value="1"/>
</dbReference>
<dbReference type="AlphaFoldDB" id="A0A9N9SDA3"/>
<gene>
    <name evidence="2" type="ORF">PHAECO_LOCUS3367</name>
</gene>
<dbReference type="InterPro" id="IPR011011">
    <property type="entry name" value="Znf_FYVE_PHD"/>
</dbReference>
<sequence>MPSNDQPSTSAGMPSTSFDKPSTSNVSKKSRNKTSRQDDDDDDDWECGVCGDNYSEDYRRKNGAKWVQCSYCLTPYHLKCQASDNEEDVSMCDNCVGCASEESD</sequence>